<evidence type="ECO:0000259" key="2">
    <source>
        <dbReference type="Pfam" id="PF11760"/>
    </source>
</evidence>
<dbReference type="InterPro" id="IPR021744">
    <property type="entry name" value="CbiG_N"/>
</dbReference>
<feature type="domain" description="CobE/GbiG C-terminal" evidence="1">
    <location>
        <begin position="201"/>
        <end position="319"/>
    </location>
</feature>
<feature type="domain" description="Cobalamin synthesis G N-terminal" evidence="2">
    <location>
        <begin position="39"/>
        <end position="119"/>
    </location>
</feature>
<sequence>MKLYYLAFSARGLALAQKLAASLGGEAARCGGAVTLQNWTEAHFETGAGLVYIGACGIAVRAAAPFLQSKETDPAVVAVDEQGRYAVPLLSGHLGGANALARAIGRACGAQPVLTAATDAGGLFPVDDWARRQGCAVADVHKIKDVSAALLAGRTLRLCSDWPIAGTPPAGVTLTDGRAGCDAALTLTDPGPALWLAPRVLALGVGCRRGTSAAALEEALAGLLAREKLCAKSICKVCTIDRKADEEGLLSFCAARGWPLEAYTADQLRETEGDFTSSAFVARTVGVDNVCERAAVRGADGGALLVKKQAGGGVTLALAARAFAPDWEWTE</sequence>
<evidence type="ECO:0000313" key="4">
    <source>
        <dbReference type="EMBL" id="HIW09540.1"/>
    </source>
</evidence>
<dbReference type="Pfam" id="PF11760">
    <property type="entry name" value="CbiG_N"/>
    <property type="match status" value="1"/>
</dbReference>
<dbReference type="SUPFAM" id="SSF159672">
    <property type="entry name" value="CbiG N-terminal domain-like"/>
    <property type="match status" value="1"/>
</dbReference>
<protein>
    <submittedName>
        <fullName evidence="4">Cobalamin biosynthesis protein</fullName>
    </submittedName>
</protein>
<accession>A0A9D1QC95</accession>
<feature type="domain" description="Cobalamin biosynthesis central region" evidence="3">
    <location>
        <begin position="125"/>
        <end position="174"/>
    </location>
</feature>
<dbReference type="InterPro" id="IPR002750">
    <property type="entry name" value="CobE/GbiG_C"/>
</dbReference>
<evidence type="ECO:0000313" key="5">
    <source>
        <dbReference type="Proteomes" id="UP000823933"/>
    </source>
</evidence>
<dbReference type="Pfam" id="PF01890">
    <property type="entry name" value="CbiG_C"/>
    <property type="match status" value="1"/>
</dbReference>
<dbReference type="Pfam" id="PF11761">
    <property type="entry name" value="CbiG_mid"/>
    <property type="match status" value="1"/>
</dbReference>
<evidence type="ECO:0000259" key="3">
    <source>
        <dbReference type="Pfam" id="PF11761"/>
    </source>
</evidence>
<evidence type="ECO:0000259" key="1">
    <source>
        <dbReference type="Pfam" id="PF01890"/>
    </source>
</evidence>
<organism evidence="4 5">
    <name type="scientific">Candidatus Faecalibacterium intestinigallinarum</name>
    <dbReference type="NCBI Taxonomy" id="2838581"/>
    <lineage>
        <taxon>Bacteria</taxon>
        <taxon>Bacillati</taxon>
        <taxon>Bacillota</taxon>
        <taxon>Clostridia</taxon>
        <taxon>Eubacteriales</taxon>
        <taxon>Oscillospiraceae</taxon>
        <taxon>Faecalibacterium</taxon>
    </lineage>
</organism>
<dbReference type="InterPro" id="IPR036518">
    <property type="entry name" value="CobE/GbiG_C_sf"/>
</dbReference>
<reference evidence="4" key="2">
    <citation type="submission" date="2021-04" db="EMBL/GenBank/DDBJ databases">
        <authorList>
            <person name="Gilroy R."/>
        </authorList>
    </citation>
    <scope>NUCLEOTIDE SEQUENCE</scope>
    <source>
        <strain evidence="4">ChiHcolR34-3080</strain>
    </source>
</reference>
<dbReference type="SUPFAM" id="SSF159664">
    <property type="entry name" value="CobE/GbiG C-terminal domain-like"/>
    <property type="match status" value="1"/>
</dbReference>
<name>A0A9D1QC95_9FIRM</name>
<dbReference type="PANTHER" id="PTHR37477:SF1">
    <property type="entry name" value="COBALT-PRECORRIN-5A HYDROLASE"/>
    <property type="match status" value="1"/>
</dbReference>
<gene>
    <name evidence="4" type="ORF">H9890_09105</name>
</gene>
<dbReference type="InterPro" id="IPR038029">
    <property type="entry name" value="GbiG_N_sf"/>
</dbReference>
<dbReference type="Proteomes" id="UP000823933">
    <property type="component" value="Unassembled WGS sequence"/>
</dbReference>
<dbReference type="InterPro" id="IPR052553">
    <property type="entry name" value="CbiG_hydrolase"/>
</dbReference>
<proteinExistence type="predicted"/>
<dbReference type="PANTHER" id="PTHR37477">
    <property type="entry name" value="COBALT-PRECORRIN-5A HYDROLASE"/>
    <property type="match status" value="1"/>
</dbReference>
<reference evidence="4" key="1">
    <citation type="journal article" date="2021" name="PeerJ">
        <title>Extensive microbial diversity within the chicken gut microbiome revealed by metagenomics and culture.</title>
        <authorList>
            <person name="Gilroy R."/>
            <person name="Ravi A."/>
            <person name="Getino M."/>
            <person name="Pursley I."/>
            <person name="Horton D.L."/>
            <person name="Alikhan N.F."/>
            <person name="Baker D."/>
            <person name="Gharbi K."/>
            <person name="Hall N."/>
            <person name="Watson M."/>
            <person name="Adriaenssens E.M."/>
            <person name="Foster-Nyarko E."/>
            <person name="Jarju S."/>
            <person name="Secka A."/>
            <person name="Antonio M."/>
            <person name="Oren A."/>
            <person name="Chaudhuri R.R."/>
            <person name="La Ragione R."/>
            <person name="Hildebrand F."/>
            <person name="Pallen M.J."/>
        </authorList>
    </citation>
    <scope>NUCLEOTIDE SEQUENCE</scope>
    <source>
        <strain evidence="4">ChiHcolR34-3080</strain>
    </source>
</reference>
<dbReference type="EMBL" id="DXHQ01000104">
    <property type="protein sequence ID" value="HIW09540.1"/>
    <property type="molecule type" value="Genomic_DNA"/>
</dbReference>
<dbReference type="GO" id="GO:0009236">
    <property type="term" value="P:cobalamin biosynthetic process"/>
    <property type="evidence" value="ECO:0007669"/>
    <property type="project" value="InterPro"/>
</dbReference>
<dbReference type="Gene3D" id="3.40.50.11220">
    <property type="match status" value="1"/>
</dbReference>
<dbReference type="Gene3D" id="3.30.420.180">
    <property type="entry name" value="CobE/GbiG C-terminal domain"/>
    <property type="match status" value="1"/>
</dbReference>
<dbReference type="InterPro" id="IPR021745">
    <property type="entry name" value="CbiG_mid"/>
</dbReference>
<dbReference type="AlphaFoldDB" id="A0A9D1QC95"/>
<comment type="caution">
    <text evidence="4">The sequence shown here is derived from an EMBL/GenBank/DDBJ whole genome shotgun (WGS) entry which is preliminary data.</text>
</comment>